<dbReference type="Pfam" id="PF01613">
    <property type="entry name" value="Flavin_Reduct"/>
    <property type="match status" value="1"/>
</dbReference>
<evidence type="ECO:0000256" key="1">
    <source>
        <dbReference type="ARBA" id="ARBA00008898"/>
    </source>
</evidence>
<evidence type="ECO:0000313" key="4">
    <source>
        <dbReference type="EMBL" id="AXK79926.1"/>
    </source>
</evidence>
<dbReference type="Gene3D" id="2.30.110.10">
    <property type="entry name" value="Electron Transport, Fmn-binding Protein, Chain A"/>
    <property type="match status" value="1"/>
</dbReference>
<proteinExistence type="inferred from homology"/>
<reference evidence="4 5" key="1">
    <citation type="submission" date="2018-07" db="EMBL/GenBank/DDBJ databases">
        <authorList>
            <person name="Quirk P.G."/>
            <person name="Krulwich T.A."/>
        </authorList>
    </citation>
    <scope>NUCLEOTIDE SEQUENCE [LARGE SCALE GENOMIC DNA]</scope>
    <source>
        <strain evidence="4 5">CC-BB4</strain>
    </source>
</reference>
<comment type="similarity">
    <text evidence="1">Belongs to the non-flavoprotein flavin reductase family.</text>
</comment>
<evidence type="ECO:0000259" key="3">
    <source>
        <dbReference type="SMART" id="SM00903"/>
    </source>
</evidence>
<organism evidence="4 5">
    <name type="scientific">Pseudolabrys taiwanensis</name>
    <dbReference type="NCBI Taxonomy" id="331696"/>
    <lineage>
        <taxon>Bacteria</taxon>
        <taxon>Pseudomonadati</taxon>
        <taxon>Pseudomonadota</taxon>
        <taxon>Alphaproteobacteria</taxon>
        <taxon>Hyphomicrobiales</taxon>
        <taxon>Xanthobacteraceae</taxon>
        <taxon>Pseudolabrys</taxon>
    </lineage>
</organism>
<dbReference type="InterPro" id="IPR012349">
    <property type="entry name" value="Split_barrel_FMN-bd"/>
</dbReference>
<dbReference type="OrthoDB" id="9789254at2"/>
<dbReference type="EMBL" id="CP031417">
    <property type="protein sequence ID" value="AXK79926.1"/>
    <property type="molecule type" value="Genomic_DNA"/>
</dbReference>
<dbReference type="PANTHER" id="PTHR30466:SF11">
    <property type="entry name" value="FLAVIN-DEPENDENT MONOOXYGENASE, REDUCTASE SUBUNIT HSAB"/>
    <property type="match status" value="1"/>
</dbReference>
<dbReference type="GO" id="GO:0010181">
    <property type="term" value="F:FMN binding"/>
    <property type="evidence" value="ECO:0007669"/>
    <property type="project" value="InterPro"/>
</dbReference>
<dbReference type="SMART" id="SM00903">
    <property type="entry name" value="Flavin_Reduct"/>
    <property type="match status" value="1"/>
</dbReference>
<keyword evidence="2" id="KW-0560">Oxidoreductase</keyword>
<gene>
    <name evidence="4" type="ORF">DW352_04965</name>
</gene>
<dbReference type="KEGG" id="ptaw:DW352_04965"/>
<evidence type="ECO:0000256" key="2">
    <source>
        <dbReference type="ARBA" id="ARBA00023002"/>
    </source>
</evidence>
<dbReference type="GO" id="GO:0042602">
    <property type="term" value="F:riboflavin reductase (NADPH) activity"/>
    <property type="evidence" value="ECO:0007669"/>
    <property type="project" value="TreeGrafter"/>
</dbReference>
<dbReference type="PANTHER" id="PTHR30466">
    <property type="entry name" value="FLAVIN REDUCTASE"/>
    <property type="match status" value="1"/>
</dbReference>
<dbReference type="RefSeq" id="WP_115689081.1">
    <property type="nucleotide sequence ID" value="NZ_CP031417.1"/>
</dbReference>
<dbReference type="InterPro" id="IPR002563">
    <property type="entry name" value="Flavin_Rdtase-like_dom"/>
</dbReference>
<dbReference type="AlphaFoldDB" id="A0A345ZSM9"/>
<dbReference type="SUPFAM" id="SSF50475">
    <property type="entry name" value="FMN-binding split barrel"/>
    <property type="match status" value="1"/>
</dbReference>
<name>A0A345ZSM9_9HYPH</name>
<evidence type="ECO:0000313" key="5">
    <source>
        <dbReference type="Proteomes" id="UP000254889"/>
    </source>
</evidence>
<feature type="domain" description="Flavin reductase like" evidence="3">
    <location>
        <begin position="26"/>
        <end position="170"/>
    </location>
</feature>
<sequence length="170" mass="17965">MTDDAPKPGSGTKTIDVKTFWRAIGVRASAVAVVTAQGAEGPSGFLALSATHLCADPPMLMVSIDKRTSTLAAVEQGKHFAINYLPRGAEAVSDMFGGKTDKRGADRFAPGAWGTLTTGAPVFNDAIGALDCVLEETIERHNTIIAIGRLVDYVGRPDGEPLLFFRGGYR</sequence>
<keyword evidence="5" id="KW-1185">Reference proteome</keyword>
<accession>A0A345ZSM9</accession>
<protein>
    <submittedName>
        <fullName evidence="4">Flavin reductase</fullName>
    </submittedName>
</protein>
<dbReference type="Proteomes" id="UP000254889">
    <property type="component" value="Chromosome"/>
</dbReference>
<dbReference type="InterPro" id="IPR050268">
    <property type="entry name" value="NADH-dep_flavin_reductase"/>
</dbReference>